<dbReference type="PANTHER" id="PTHR47505:SF1">
    <property type="entry name" value="DNA UTILIZATION PROTEIN YHGH"/>
    <property type="match status" value="1"/>
</dbReference>
<accession>A0A1X9MM32</accession>
<dbReference type="RefSeq" id="WP_066160609.1">
    <property type="nucleotide sequence ID" value="NZ_CP020814.1"/>
</dbReference>
<dbReference type="InterPro" id="IPR029057">
    <property type="entry name" value="PRTase-like"/>
</dbReference>
<dbReference type="Pfam" id="PF00156">
    <property type="entry name" value="Pribosyltran"/>
    <property type="match status" value="1"/>
</dbReference>
<protein>
    <submittedName>
        <fullName evidence="3">DNA utilization protein GntX</fullName>
    </submittedName>
</protein>
<dbReference type="InterPro" id="IPR000836">
    <property type="entry name" value="PRTase_dom"/>
</dbReference>
<keyword evidence="4" id="KW-1185">Reference proteome</keyword>
<dbReference type="SUPFAM" id="SSF53271">
    <property type="entry name" value="PRTase-like"/>
    <property type="match status" value="1"/>
</dbReference>
<comment type="similarity">
    <text evidence="1">Belongs to the ComF/GntX family.</text>
</comment>
<gene>
    <name evidence="3" type="ORF">BkAM31D_20910</name>
</gene>
<organism evidence="3 4">
    <name type="scientific">Halalkalibacter krulwichiae</name>
    <dbReference type="NCBI Taxonomy" id="199441"/>
    <lineage>
        <taxon>Bacteria</taxon>
        <taxon>Bacillati</taxon>
        <taxon>Bacillota</taxon>
        <taxon>Bacilli</taxon>
        <taxon>Bacillales</taxon>
        <taxon>Bacillaceae</taxon>
        <taxon>Halalkalibacter</taxon>
    </lineage>
</organism>
<dbReference type="EMBL" id="CP020814">
    <property type="protein sequence ID" value="ARK32102.1"/>
    <property type="molecule type" value="Genomic_DNA"/>
</dbReference>
<sequence length="237" mass="27897">MRRCLSCHEHFIEPVSWRTLFLLEQAALLCQLCEAELVPLRDLRCIRCSRSLQTLPQNYIKESQCLDCWRWEQRADTTGLLTRNCSLYEYNAFLKEWLAVYKYRGDAEIARFFSPLMHKLYRTEFAGYLPVAIPLSDERLYARGFNQAELLIKEWSETSDVLKRKTSEKQSKKNRDQRITDFQKQTFQINEENVSRIHQKKIVLIDDVYTTGTTIRQACKMLLAHGAKEVASMTIAR</sequence>
<feature type="domain" description="Phosphoribosyltransferase" evidence="2">
    <location>
        <begin position="178"/>
        <end position="236"/>
    </location>
</feature>
<evidence type="ECO:0000259" key="2">
    <source>
        <dbReference type="Pfam" id="PF00156"/>
    </source>
</evidence>
<evidence type="ECO:0000313" key="3">
    <source>
        <dbReference type="EMBL" id="ARK32102.1"/>
    </source>
</evidence>
<dbReference type="KEGG" id="bkw:BkAM31D_20910"/>
<dbReference type="CDD" id="cd06223">
    <property type="entry name" value="PRTases_typeI"/>
    <property type="match status" value="1"/>
</dbReference>
<evidence type="ECO:0000256" key="1">
    <source>
        <dbReference type="ARBA" id="ARBA00008007"/>
    </source>
</evidence>
<dbReference type="Gene3D" id="3.40.50.2020">
    <property type="match status" value="1"/>
</dbReference>
<dbReference type="PANTHER" id="PTHR47505">
    <property type="entry name" value="DNA UTILIZATION PROTEIN YHGH"/>
    <property type="match status" value="1"/>
</dbReference>
<evidence type="ECO:0000313" key="4">
    <source>
        <dbReference type="Proteomes" id="UP000193006"/>
    </source>
</evidence>
<dbReference type="Proteomes" id="UP000193006">
    <property type="component" value="Chromosome"/>
</dbReference>
<reference evidence="3 4" key="1">
    <citation type="submission" date="2017-04" db="EMBL/GenBank/DDBJ databases">
        <title>Bacillus krulwichiae AM31D Genome sequencing and assembly.</title>
        <authorList>
            <person name="Krulwich T.A."/>
            <person name="Anastor L."/>
            <person name="Ehrlich R."/>
            <person name="Ehrlich G.D."/>
            <person name="Janto B."/>
        </authorList>
    </citation>
    <scope>NUCLEOTIDE SEQUENCE [LARGE SCALE GENOMIC DNA]</scope>
    <source>
        <strain evidence="3 4">AM31D</strain>
    </source>
</reference>
<dbReference type="STRING" id="199441.BkAM31D_20910"/>
<dbReference type="AlphaFoldDB" id="A0A1X9MM32"/>
<dbReference type="InterPro" id="IPR051910">
    <property type="entry name" value="ComF/GntX_DNA_util-trans"/>
</dbReference>
<proteinExistence type="inferred from homology"/>
<name>A0A1X9MM32_9BACI</name>